<evidence type="ECO:0000313" key="2">
    <source>
        <dbReference type="RefSeq" id="XP_055870643.1"/>
    </source>
</evidence>
<organism evidence="1 2">
    <name type="scientific">Biomphalaria glabrata</name>
    <name type="common">Bloodfluke planorb</name>
    <name type="synonym">Freshwater snail</name>
    <dbReference type="NCBI Taxonomy" id="6526"/>
    <lineage>
        <taxon>Eukaryota</taxon>
        <taxon>Metazoa</taxon>
        <taxon>Spiralia</taxon>
        <taxon>Lophotrochozoa</taxon>
        <taxon>Mollusca</taxon>
        <taxon>Gastropoda</taxon>
        <taxon>Heterobranchia</taxon>
        <taxon>Euthyneura</taxon>
        <taxon>Panpulmonata</taxon>
        <taxon>Hygrophila</taxon>
        <taxon>Lymnaeoidea</taxon>
        <taxon>Planorbidae</taxon>
        <taxon>Biomphalaria</taxon>
    </lineage>
</organism>
<accession>A0A9W2Z6U9</accession>
<dbReference type="Proteomes" id="UP001165740">
    <property type="component" value="Chromosome 16"/>
</dbReference>
<dbReference type="GeneID" id="129923486"/>
<dbReference type="RefSeq" id="XP_055870643.1">
    <property type="nucleotide sequence ID" value="XM_056014668.1"/>
</dbReference>
<gene>
    <name evidence="2" type="primary">LOC129923486</name>
</gene>
<keyword evidence="1" id="KW-1185">Reference proteome</keyword>
<dbReference type="AlphaFoldDB" id="A0A9W2Z6U9"/>
<evidence type="ECO:0000313" key="1">
    <source>
        <dbReference type="Proteomes" id="UP001165740"/>
    </source>
</evidence>
<protein>
    <submittedName>
        <fullName evidence="2">Uncharacterized protein LOC129923486 isoform X1</fullName>
    </submittedName>
</protein>
<reference evidence="2" key="1">
    <citation type="submission" date="2025-08" db="UniProtKB">
        <authorList>
            <consortium name="RefSeq"/>
        </authorList>
    </citation>
    <scope>IDENTIFICATION</scope>
</reference>
<proteinExistence type="predicted"/>
<sequence length="229" mass="25012">MPRTIAGVQEVGVPDNILGTEDDREIHAIRSQTDMASHFYSVFNVRLKQQAHQVIGVNLTAATPLPPAPLEIATNNRAHRTNQVITSRFTTQSTYTVATVTVSTPNIGSIDLISNTTSKHGLIKGLVRKSKNFKHQLPGGGPKVSQQAQLHLRVKGPNSACGGQTLPIRVNCDRPKGTTTEVWSSIQCKRKAKVLSSSEQDKMKRSSVLCPLCQLLASMYLIMFLNNSL</sequence>
<name>A0A9W2Z6U9_BIOGL</name>